<feature type="transmembrane region" description="Helical" evidence="2">
    <location>
        <begin position="12"/>
        <end position="36"/>
    </location>
</feature>
<evidence type="ECO:0000313" key="5">
    <source>
        <dbReference type="Proteomes" id="UP000677054"/>
    </source>
</evidence>
<dbReference type="GO" id="GO:0008146">
    <property type="term" value="F:sulfotransferase activity"/>
    <property type="evidence" value="ECO:0007669"/>
    <property type="project" value="InterPro"/>
</dbReference>
<dbReference type="OrthoDB" id="6355878at2759"/>
<evidence type="ECO:0000259" key="3">
    <source>
        <dbReference type="Pfam" id="PF00685"/>
    </source>
</evidence>
<proteinExistence type="inferred from homology"/>
<gene>
    <name evidence="4" type="ORF">DSTB1V02_LOCUS4701</name>
</gene>
<dbReference type="Proteomes" id="UP000677054">
    <property type="component" value="Unassembled WGS sequence"/>
</dbReference>
<evidence type="ECO:0000256" key="1">
    <source>
        <dbReference type="ARBA" id="ARBA00010236"/>
    </source>
</evidence>
<organism evidence="4">
    <name type="scientific">Darwinula stevensoni</name>
    <dbReference type="NCBI Taxonomy" id="69355"/>
    <lineage>
        <taxon>Eukaryota</taxon>
        <taxon>Metazoa</taxon>
        <taxon>Ecdysozoa</taxon>
        <taxon>Arthropoda</taxon>
        <taxon>Crustacea</taxon>
        <taxon>Oligostraca</taxon>
        <taxon>Ostracoda</taxon>
        <taxon>Podocopa</taxon>
        <taxon>Podocopida</taxon>
        <taxon>Darwinulocopina</taxon>
        <taxon>Darwinuloidea</taxon>
        <taxon>Darwinulidae</taxon>
        <taxon>Darwinula</taxon>
    </lineage>
</organism>
<keyword evidence="5" id="KW-1185">Reference proteome</keyword>
<accession>A0A7R8XEI9</accession>
<keyword evidence="2" id="KW-1133">Transmembrane helix</keyword>
<keyword evidence="2" id="KW-0472">Membrane</keyword>
<dbReference type="PANTHER" id="PTHR45964">
    <property type="entry name" value="WSCD FAMILY MEMBER CG9164"/>
    <property type="match status" value="1"/>
</dbReference>
<dbReference type="EMBL" id="CAJPEV010000718">
    <property type="protein sequence ID" value="CAG0887874.1"/>
    <property type="molecule type" value="Genomic_DNA"/>
</dbReference>
<reference evidence="4" key="1">
    <citation type="submission" date="2020-11" db="EMBL/GenBank/DDBJ databases">
        <authorList>
            <person name="Tran Van P."/>
        </authorList>
    </citation>
    <scope>NUCLEOTIDE SEQUENCE</scope>
</reference>
<sequence length="331" mass="38229">MSRFSSSFSLRRFQVLAIFFGILLVSGILSLSLVFLSHDPHGPERVPPKSNCARDLTSGDLTWKCKAWKNGKKYVTLWEEEECREYDVRFAEEGCFPPTPFISFPGSGNTWLRYLIEATTGIFTGSVYCDEDLYQLGFLGEGVEEWSGQTILQKTHEEGDVEMFEGRALMLIRNPFRAYLSFYSFMTARGSRHTQDVPLPTPNDTQWQRKFSEWQGSWRSKAETWIENFDGKVMLVFYENLLLDWRKELGKILAFLGMRADRGRLECLGRHLEGKALRKRFSRTSYMASYSESMTSQVLDEILELKGFLFGFGFPTQALDSYLNYSRCKGE</sequence>
<dbReference type="PANTHER" id="PTHR45964:SF9">
    <property type="entry name" value="SULFOTRANSFERASE"/>
    <property type="match status" value="1"/>
</dbReference>
<dbReference type="AlphaFoldDB" id="A0A7R8XEI9"/>
<name>A0A7R8XEI9_9CRUS</name>
<dbReference type="Pfam" id="PF00685">
    <property type="entry name" value="Sulfotransfer_1"/>
    <property type="match status" value="1"/>
</dbReference>
<dbReference type="InterPro" id="IPR027417">
    <property type="entry name" value="P-loop_NTPase"/>
</dbReference>
<dbReference type="InterPro" id="IPR051589">
    <property type="entry name" value="Sialate-O-sulfotransferase"/>
</dbReference>
<protein>
    <recommendedName>
        <fullName evidence="3">Sulfotransferase domain-containing protein</fullName>
    </recommendedName>
</protein>
<feature type="domain" description="Sulfotransferase" evidence="3">
    <location>
        <begin position="169"/>
        <end position="280"/>
    </location>
</feature>
<keyword evidence="2" id="KW-0812">Transmembrane</keyword>
<dbReference type="InterPro" id="IPR000863">
    <property type="entry name" value="Sulfotransferase_dom"/>
</dbReference>
<evidence type="ECO:0000313" key="4">
    <source>
        <dbReference type="EMBL" id="CAD7244814.1"/>
    </source>
</evidence>
<evidence type="ECO:0000256" key="2">
    <source>
        <dbReference type="SAM" id="Phobius"/>
    </source>
</evidence>
<comment type="similarity">
    <text evidence="1">Belongs to the WSCD family.</text>
</comment>
<dbReference type="SUPFAM" id="SSF52540">
    <property type="entry name" value="P-loop containing nucleoside triphosphate hydrolases"/>
    <property type="match status" value="1"/>
</dbReference>
<dbReference type="Gene3D" id="3.40.50.300">
    <property type="entry name" value="P-loop containing nucleotide triphosphate hydrolases"/>
    <property type="match status" value="1"/>
</dbReference>
<dbReference type="EMBL" id="LR900235">
    <property type="protein sequence ID" value="CAD7244814.1"/>
    <property type="molecule type" value="Genomic_DNA"/>
</dbReference>